<keyword evidence="2" id="KW-1185">Reference proteome</keyword>
<comment type="caution">
    <text evidence="1">The sequence shown here is derived from an EMBL/GenBank/DDBJ whole genome shotgun (WGS) entry which is preliminary data.</text>
</comment>
<proteinExistence type="predicted"/>
<evidence type="ECO:0000313" key="1">
    <source>
        <dbReference type="EMBL" id="KAK3766235.1"/>
    </source>
</evidence>
<protein>
    <submittedName>
        <fullName evidence="1">Uncharacterized protein</fullName>
    </submittedName>
</protein>
<evidence type="ECO:0000313" key="2">
    <source>
        <dbReference type="Proteomes" id="UP001283361"/>
    </source>
</evidence>
<accession>A0AAE0ZBK3</accession>
<gene>
    <name evidence="1" type="ORF">RRG08_017676</name>
</gene>
<sequence length="75" mass="8523">MSRARQINQTLQQTRHGMASYVRILPPIVPDTTTWSRWSPCGQRTDCPLDLVAPGYVQKSCRTDYRHAGTDLATF</sequence>
<name>A0AAE0ZBK3_9GAST</name>
<dbReference type="Proteomes" id="UP001283361">
    <property type="component" value="Unassembled WGS sequence"/>
</dbReference>
<organism evidence="1 2">
    <name type="scientific">Elysia crispata</name>
    <name type="common">lettuce slug</name>
    <dbReference type="NCBI Taxonomy" id="231223"/>
    <lineage>
        <taxon>Eukaryota</taxon>
        <taxon>Metazoa</taxon>
        <taxon>Spiralia</taxon>
        <taxon>Lophotrochozoa</taxon>
        <taxon>Mollusca</taxon>
        <taxon>Gastropoda</taxon>
        <taxon>Heterobranchia</taxon>
        <taxon>Euthyneura</taxon>
        <taxon>Panpulmonata</taxon>
        <taxon>Sacoglossa</taxon>
        <taxon>Placobranchoidea</taxon>
        <taxon>Plakobranchidae</taxon>
        <taxon>Elysia</taxon>
    </lineage>
</organism>
<dbReference type="EMBL" id="JAWDGP010004246">
    <property type="protein sequence ID" value="KAK3766235.1"/>
    <property type="molecule type" value="Genomic_DNA"/>
</dbReference>
<reference evidence="1" key="1">
    <citation type="journal article" date="2023" name="G3 (Bethesda)">
        <title>A reference genome for the long-term kleptoplast-retaining sea slug Elysia crispata morphotype clarki.</title>
        <authorList>
            <person name="Eastman K.E."/>
            <person name="Pendleton A.L."/>
            <person name="Shaikh M.A."/>
            <person name="Suttiyut T."/>
            <person name="Ogas R."/>
            <person name="Tomko P."/>
            <person name="Gavelis G."/>
            <person name="Widhalm J.R."/>
            <person name="Wisecaver J.H."/>
        </authorList>
    </citation>
    <scope>NUCLEOTIDE SEQUENCE</scope>
    <source>
        <strain evidence="1">ECLA1</strain>
    </source>
</reference>
<dbReference type="AlphaFoldDB" id="A0AAE0ZBK3"/>